<protein>
    <recommendedName>
        <fullName evidence="7">HAT C-terminal dimerisation domain-containing protein</fullName>
    </recommendedName>
</protein>
<evidence type="ECO:0000256" key="1">
    <source>
        <dbReference type="ARBA" id="ARBA00004123"/>
    </source>
</evidence>
<feature type="compositionally biased region" description="Basic and acidic residues" evidence="6">
    <location>
        <begin position="39"/>
        <end position="49"/>
    </location>
</feature>
<dbReference type="EMBL" id="JAACJK010000060">
    <property type="protein sequence ID" value="KAF5335703.1"/>
    <property type="molecule type" value="Genomic_DNA"/>
</dbReference>
<accession>A0A8H5C675</accession>
<comment type="subcellular location">
    <subcellularLocation>
        <location evidence="1">Nucleus</location>
    </subcellularLocation>
</comment>
<evidence type="ECO:0000256" key="4">
    <source>
        <dbReference type="ARBA" id="ARBA00022833"/>
    </source>
</evidence>
<dbReference type="PANTHER" id="PTHR46481:SF10">
    <property type="entry name" value="ZINC FINGER BED DOMAIN-CONTAINING PROTEIN 39"/>
    <property type="match status" value="1"/>
</dbReference>
<evidence type="ECO:0000313" key="9">
    <source>
        <dbReference type="Proteomes" id="UP000541558"/>
    </source>
</evidence>
<dbReference type="PANTHER" id="PTHR46481">
    <property type="entry name" value="ZINC FINGER BED DOMAIN-CONTAINING PROTEIN 4"/>
    <property type="match status" value="1"/>
</dbReference>
<name>A0A8H5C675_9AGAR</name>
<feature type="domain" description="HAT C-terminal dimerisation" evidence="7">
    <location>
        <begin position="833"/>
        <end position="912"/>
    </location>
</feature>
<feature type="region of interest" description="Disordered" evidence="6">
    <location>
        <begin position="1"/>
        <end position="71"/>
    </location>
</feature>
<evidence type="ECO:0000256" key="3">
    <source>
        <dbReference type="ARBA" id="ARBA00022771"/>
    </source>
</evidence>
<proteinExistence type="predicted"/>
<dbReference type="GO" id="GO:0005634">
    <property type="term" value="C:nucleus"/>
    <property type="evidence" value="ECO:0007669"/>
    <property type="project" value="UniProtKB-SubCell"/>
</dbReference>
<reference evidence="8 9" key="1">
    <citation type="journal article" date="2020" name="ISME J.">
        <title>Uncovering the hidden diversity of litter-decomposition mechanisms in mushroom-forming fungi.</title>
        <authorList>
            <person name="Floudas D."/>
            <person name="Bentzer J."/>
            <person name="Ahren D."/>
            <person name="Johansson T."/>
            <person name="Persson P."/>
            <person name="Tunlid A."/>
        </authorList>
    </citation>
    <scope>NUCLEOTIDE SEQUENCE [LARGE SCALE GENOMIC DNA]</scope>
    <source>
        <strain evidence="8 9">CBS 175.51</strain>
    </source>
</reference>
<gene>
    <name evidence="8" type="ORF">D9611_009606</name>
</gene>
<dbReference type="GO" id="GO:0046983">
    <property type="term" value="F:protein dimerization activity"/>
    <property type="evidence" value="ECO:0007669"/>
    <property type="project" value="InterPro"/>
</dbReference>
<dbReference type="InterPro" id="IPR052035">
    <property type="entry name" value="ZnF_BED_domain_contain"/>
</dbReference>
<evidence type="ECO:0000256" key="2">
    <source>
        <dbReference type="ARBA" id="ARBA00022723"/>
    </source>
</evidence>
<sequence length="951" mass="106677">MSESPPPVKSRVGRIITATKRKLSAPTSTFLKAVKKPRTSADPKPEKSKPSKKAKTGAVAPKTKITGPRPVARQAKKAIVIDSEDDEDLDNMSSNGEVLNANSDHIMEEVQSDGEVAEVTVEEIDDEVELKEDIQERGLWFFKDPVIEYIDGRLTHKFDCIRGSACGRPTKFIRRFQDTGDATSTGNMRDHVKKCFSLEALTAADDLTADGVREVSYKNGGDLTADAIMVAFQRKGGKGRVTYSTRAHTKAESRAEHVRWIAESMQSYSTVADRGYLSNMKTGRPHHYVSSPSTVARDMKYAFGRTRNRVAKILREHPGSLHFATDCWSSPNHRAFAAFTMLEEFGVSDKILGVTCDNASNNDAMVARLAEMENSFSGEDSLTRCFLHVVNLVAKTTIRIFDPPTKKKDVDMTTAESELADLCANLDDEEEQTLAERRAEEDFEPDDEGLDVLDGSVEGWVDERAGMTPIEHADLDESVLPIRKAIAKLRRFAYAVLHSTTLLLPQWFEILRELKLKLRTMLRDVATRWNSTFDMLIFALEYRRAIDRLAADQCVVMFYPPDAFSLLVPIPLSTAHTLVHRPGLLPVVTAMPGSTPGSAARDTLSTPGSAAHTLSLHSPPMIPRPHLGPLPIPSHLHDLTFHCPRVFTLSPFATLHRLSYSSPLSPPQVYKHATLKFSRSTPSLPSVIPAMDHVDDVLTTQSIDTKYLPAIRAACALSKKTLNRYYEKTDMSKTYRIAMILHPRHKLQYFRNRKWEEEWIVAAQALIREEYDENYAPIPVAAEFAEVQRVTQAQPEESYGYVNGEVNMFDILSALAATTNASTSTELPEFQDELDHYLGENVDHSVVDAIPWWHKRRQMYPRLSRMALDYLTIPATSVDVERVFSRGRLIITHLRNRLTAQSIRALLCMNYWSLAGLVKDSDVLKVVRSNPEVEGDEDVDLEPGWDRINLD</sequence>
<evidence type="ECO:0000256" key="6">
    <source>
        <dbReference type="SAM" id="MobiDB-lite"/>
    </source>
</evidence>
<keyword evidence="4" id="KW-0862">Zinc</keyword>
<evidence type="ECO:0000256" key="5">
    <source>
        <dbReference type="ARBA" id="ARBA00023242"/>
    </source>
</evidence>
<dbReference type="SUPFAM" id="SSF53098">
    <property type="entry name" value="Ribonuclease H-like"/>
    <property type="match status" value="2"/>
</dbReference>
<dbReference type="InterPro" id="IPR012337">
    <property type="entry name" value="RNaseH-like_sf"/>
</dbReference>
<organism evidence="8 9">
    <name type="scientific">Ephemerocybe angulata</name>
    <dbReference type="NCBI Taxonomy" id="980116"/>
    <lineage>
        <taxon>Eukaryota</taxon>
        <taxon>Fungi</taxon>
        <taxon>Dikarya</taxon>
        <taxon>Basidiomycota</taxon>
        <taxon>Agaricomycotina</taxon>
        <taxon>Agaricomycetes</taxon>
        <taxon>Agaricomycetidae</taxon>
        <taxon>Agaricales</taxon>
        <taxon>Agaricineae</taxon>
        <taxon>Psathyrellaceae</taxon>
        <taxon>Ephemerocybe</taxon>
    </lineage>
</organism>
<dbReference type="GO" id="GO:0008270">
    <property type="term" value="F:zinc ion binding"/>
    <property type="evidence" value="ECO:0007669"/>
    <property type="project" value="UniProtKB-KW"/>
</dbReference>
<keyword evidence="9" id="KW-1185">Reference proteome</keyword>
<dbReference type="AlphaFoldDB" id="A0A8H5C675"/>
<dbReference type="Pfam" id="PF05699">
    <property type="entry name" value="Dimer_Tnp_hAT"/>
    <property type="match status" value="1"/>
</dbReference>
<keyword evidence="2" id="KW-0479">Metal-binding</keyword>
<dbReference type="SUPFAM" id="SSF140996">
    <property type="entry name" value="Hermes dimerisation domain"/>
    <property type="match status" value="1"/>
</dbReference>
<evidence type="ECO:0000313" key="8">
    <source>
        <dbReference type="EMBL" id="KAF5335703.1"/>
    </source>
</evidence>
<dbReference type="Proteomes" id="UP000541558">
    <property type="component" value="Unassembled WGS sequence"/>
</dbReference>
<dbReference type="InterPro" id="IPR008906">
    <property type="entry name" value="HATC_C_dom"/>
</dbReference>
<comment type="caution">
    <text evidence="8">The sequence shown here is derived from an EMBL/GenBank/DDBJ whole genome shotgun (WGS) entry which is preliminary data.</text>
</comment>
<dbReference type="OrthoDB" id="2687121at2759"/>
<keyword evidence="5" id="KW-0539">Nucleus</keyword>
<keyword evidence="3" id="KW-0863">Zinc-finger</keyword>
<evidence type="ECO:0000259" key="7">
    <source>
        <dbReference type="Pfam" id="PF05699"/>
    </source>
</evidence>